<geneLocation type="chloroplast" evidence="7"/>
<dbReference type="PANTHER" id="PTHR34939:SF1">
    <property type="entry name" value="PHOTOSYSTEM I REACTION CENTER SUBUNIT III, CHLOROPLASTIC"/>
    <property type="match status" value="1"/>
</dbReference>
<keyword evidence="3 4" id="KW-0603">Photosystem I</keyword>
<keyword evidence="5" id="KW-0472">Membrane</keyword>
<protein>
    <recommendedName>
        <fullName evidence="4">Photosystem I reaction center subunit III</fullName>
    </recommendedName>
    <alternativeName>
        <fullName evidence="4">PSI-F</fullName>
    </alternativeName>
</protein>
<comment type="similarity">
    <text evidence="1 4">Belongs to the PsaF family.</text>
</comment>
<dbReference type="SUPFAM" id="SSF81536">
    <property type="entry name" value="Subunit III of photosystem I reaction centre, PsaF"/>
    <property type="match status" value="1"/>
</dbReference>
<evidence type="ECO:0000256" key="5">
    <source>
        <dbReference type="SAM" id="Phobius"/>
    </source>
</evidence>
<evidence type="ECO:0000256" key="1">
    <source>
        <dbReference type="ARBA" id="ARBA00008386"/>
    </source>
</evidence>
<dbReference type="GO" id="GO:0009538">
    <property type="term" value="C:photosystem I reaction center"/>
    <property type="evidence" value="ECO:0007669"/>
    <property type="project" value="UniProtKB-UniRule"/>
</dbReference>
<dbReference type="InterPro" id="IPR003666">
    <property type="entry name" value="PSI_PsaF"/>
</dbReference>
<evidence type="ECO:0000313" key="7">
    <source>
        <dbReference type="EMBL" id="ACF70894.1"/>
    </source>
</evidence>
<accession>B7T1S8</accession>
<evidence type="ECO:0000256" key="4">
    <source>
        <dbReference type="RuleBase" id="RU368107"/>
    </source>
</evidence>
<dbReference type="GeneID" id="7056107"/>
<feature type="chain" id="PRO_5002861735" description="Photosystem I reaction center subunit III" evidence="6">
    <location>
        <begin position="25"/>
        <end position="185"/>
    </location>
</feature>
<dbReference type="GO" id="GO:0015979">
    <property type="term" value="P:photosynthesis"/>
    <property type="evidence" value="ECO:0007669"/>
    <property type="project" value="UniProtKB-UniRule"/>
</dbReference>
<keyword evidence="2 4" id="KW-0602">Photosynthesis</keyword>
<evidence type="ECO:0000256" key="3">
    <source>
        <dbReference type="ARBA" id="ARBA00022836"/>
    </source>
</evidence>
<keyword evidence="7" id="KW-0934">Plastid</keyword>
<reference evidence="7" key="1">
    <citation type="journal article" date="2008" name="Proc. Natl. Acad. Sci. U.S.A.">
        <title>Horizontal gene transfer of the algal nuclear gene psbO to the photosynthetic sea slug Elysia chlorotica.</title>
        <authorList>
            <person name="Rumpho M.E."/>
            <person name="Worful J.M."/>
            <person name="Lee J."/>
            <person name="Kannan K."/>
            <person name="Tyler M.S."/>
            <person name="Bhattacharya D."/>
            <person name="Moustafa A."/>
            <person name="Manhart J.R."/>
        </authorList>
    </citation>
    <scope>NUCLEOTIDE SEQUENCE [LARGE SCALE GENOMIC DNA]</scope>
    <source>
        <strain>CCMP2940</strain>
    </source>
</reference>
<evidence type="ECO:0000256" key="6">
    <source>
        <dbReference type="SAM" id="SignalP"/>
    </source>
</evidence>
<dbReference type="Gene3D" id="1.10.8.110">
    <property type="entry name" value="Photosystem I PsaF, reaction centre subunit III"/>
    <property type="match status" value="1"/>
</dbReference>
<dbReference type="FunFam" id="1.10.8.110:FF:000001">
    <property type="entry name" value="Photosystem I reaction center subunit III"/>
    <property type="match status" value="1"/>
</dbReference>
<dbReference type="EMBL" id="EU912438">
    <property type="protein sequence ID" value="ACF70894.1"/>
    <property type="molecule type" value="Genomic_DNA"/>
</dbReference>
<dbReference type="PANTHER" id="PTHR34939">
    <property type="entry name" value="PHOTOSYSTEM I REACTION CENTER SUBUNIT III, CHLOROPLASTIC"/>
    <property type="match status" value="1"/>
</dbReference>
<evidence type="ECO:0000256" key="2">
    <source>
        <dbReference type="ARBA" id="ARBA00022531"/>
    </source>
</evidence>
<organism evidence="7">
    <name type="scientific">Vaucheria litorea</name>
    <name type="common">Yellow-green alga</name>
    <dbReference type="NCBI Taxonomy" id="109269"/>
    <lineage>
        <taxon>Eukaryota</taxon>
        <taxon>Sar</taxon>
        <taxon>Stramenopiles</taxon>
        <taxon>Ochrophyta</taxon>
        <taxon>PX clade</taxon>
        <taxon>Xanthophyceae</taxon>
        <taxon>Vaucheriales</taxon>
        <taxon>Vaucheriaceae</taxon>
        <taxon>Vaucheria</taxon>
    </lineage>
</organism>
<gene>
    <name evidence="7" type="primary">psaF</name>
</gene>
<name>B7T1S8_VAULI</name>
<comment type="function">
    <text evidence="4">Participates in efficiency of electron transfer from plastocyanin to P700 (or cytochrome c553 in algae and cyanobacteria). This plastocyanin-docking protein contributes to the specific association of plastocyanin to PSI.</text>
</comment>
<dbReference type="AlphaFoldDB" id="B7T1S8"/>
<keyword evidence="6" id="KW-0732">Signal</keyword>
<dbReference type="RefSeq" id="YP_002327477.1">
    <property type="nucleotide sequence ID" value="NC_011600.1"/>
</dbReference>
<keyword evidence="5" id="KW-1133">Transmembrane helix</keyword>
<feature type="signal peptide" evidence="6">
    <location>
        <begin position="1"/>
        <end position="24"/>
    </location>
</feature>
<dbReference type="InterPro" id="IPR036577">
    <property type="entry name" value="PSI_PsaF_sf"/>
</dbReference>
<keyword evidence="5" id="KW-0812">Transmembrane</keyword>
<sequence length="185" mass="21015">MIQFKKLLMVFLALTFFNPITVFADVAGLIPCNESSVFTKRMEISIKKLENRLKKYEAGSPPSLALEQQIKRTQQRFKRYSDSGLLCGKDGLPHLITDGRWSHSVEFIIPGLMFIYITGWIGWVGRKYIRTISNLSNATEKEIIIDVPLALKIMSTGFIWPISAWQEYVSGNLLADVTEITVSPR</sequence>
<dbReference type="Pfam" id="PF02507">
    <property type="entry name" value="PSI_PsaF"/>
    <property type="match status" value="1"/>
</dbReference>
<keyword evidence="7" id="KW-0150">Chloroplast</keyword>
<proteinExistence type="inferred from homology"/>
<feature type="transmembrane region" description="Helical" evidence="5">
    <location>
        <begin position="107"/>
        <end position="125"/>
    </location>
</feature>